<feature type="domain" description="Enoyl reductase (ER)" evidence="2">
    <location>
        <begin position="17"/>
        <end position="328"/>
    </location>
</feature>
<dbReference type="SMART" id="SM00829">
    <property type="entry name" value="PKS_ER"/>
    <property type="match status" value="1"/>
</dbReference>
<keyword evidence="4" id="KW-1185">Reference proteome</keyword>
<proteinExistence type="predicted"/>
<protein>
    <submittedName>
        <fullName evidence="3">NADP-dependent oxidoreductase</fullName>
    </submittedName>
</protein>
<evidence type="ECO:0000259" key="2">
    <source>
        <dbReference type="SMART" id="SM00829"/>
    </source>
</evidence>
<sequence>MTTAREIHLAARPQGWPTPADFRTVDTELADPGPGEVLVRNTFISVDPYMRGRMNDVKSYVPPFALDAVMDGGAVGEVIASGSDTLQVGDTVLHHAGWRTHALLPDRAVRKVDVSQVPASAYLGALGMPGLTAYVGLTRIAEVHEGDTVFISGAAGAVGSAAGQIAKQLGAAKVIGSAGSPEKCAWLTELGFDVALNYKEAPIGRQLREHGPVDVYFDNVGGDHLEAAIFAMADHGRIAACGAIADYNADAPSPGPRNMMMLVSKRLTLRGFIVTDHGDAASEFYRRAGGWVADGSLQWRETVVDGIDHAVDAFLGLHRGDNTGKMLVRLQPTP</sequence>
<accession>A0ABP8ZFA0</accession>
<evidence type="ECO:0000313" key="3">
    <source>
        <dbReference type="EMBL" id="GAA4754800.1"/>
    </source>
</evidence>
<dbReference type="CDD" id="cd05288">
    <property type="entry name" value="PGDH"/>
    <property type="match status" value="1"/>
</dbReference>
<dbReference type="InterPro" id="IPR013149">
    <property type="entry name" value="ADH-like_C"/>
</dbReference>
<dbReference type="Pfam" id="PF00107">
    <property type="entry name" value="ADH_zinc_N"/>
    <property type="match status" value="1"/>
</dbReference>
<dbReference type="PANTHER" id="PTHR43205">
    <property type="entry name" value="PROSTAGLANDIN REDUCTASE"/>
    <property type="match status" value="1"/>
</dbReference>
<comment type="caution">
    <text evidence="3">The sequence shown here is derived from an EMBL/GenBank/DDBJ whole genome shotgun (WGS) entry which is preliminary data.</text>
</comment>
<dbReference type="SUPFAM" id="SSF50129">
    <property type="entry name" value="GroES-like"/>
    <property type="match status" value="1"/>
</dbReference>
<dbReference type="InterPro" id="IPR045010">
    <property type="entry name" value="MDR_fam"/>
</dbReference>
<keyword evidence="1" id="KW-0560">Oxidoreductase</keyword>
<dbReference type="InterPro" id="IPR020843">
    <property type="entry name" value="ER"/>
</dbReference>
<evidence type="ECO:0000313" key="4">
    <source>
        <dbReference type="Proteomes" id="UP001499882"/>
    </source>
</evidence>
<dbReference type="SUPFAM" id="SSF51735">
    <property type="entry name" value="NAD(P)-binding Rossmann-fold domains"/>
    <property type="match status" value="1"/>
</dbReference>
<dbReference type="InterPro" id="IPR036291">
    <property type="entry name" value="NAD(P)-bd_dom_sf"/>
</dbReference>
<dbReference type="PANTHER" id="PTHR43205:SF7">
    <property type="entry name" value="PROSTAGLANDIN REDUCTASE 1"/>
    <property type="match status" value="1"/>
</dbReference>
<reference evidence="4" key="1">
    <citation type="journal article" date="2019" name="Int. J. Syst. Evol. Microbiol.">
        <title>The Global Catalogue of Microorganisms (GCM) 10K type strain sequencing project: providing services to taxonomists for standard genome sequencing and annotation.</title>
        <authorList>
            <consortium name="The Broad Institute Genomics Platform"/>
            <consortium name="The Broad Institute Genome Sequencing Center for Infectious Disease"/>
            <person name="Wu L."/>
            <person name="Ma J."/>
        </authorList>
    </citation>
    <scope>NUCLEOTIDE SEQUENCE [LARGE SCALE GENOMIC DNA]</scope>
    <source>
        <strain evidence="4">JCM 18532</strain>
    </source>
</reference>
<dbReference type="Gene3D" id="3.90.180.10">
    <property type="entry name" value="Medium-chain alcohol dehydrogenases, catalytic domain"/>
    <property type="match status" value="1"/>
</dbReference>
<dbReference type="InterPro" id="IPR011032">
    <property type="entry name" value="GroES-like_sf"/>
</dbReference>
<dbReference type="Pfam" id="PF16884">
    <property type="entry name" value="ADH_N_2"/>
    <property type="match status" value="1"/>
</dbReference>
<organism evidence="3 4">
    <name type="scientific">Nocardioides endophyticus</name>
    <dbReference type="NCBI Taxonomy" id="1353775"/>
    <lineage>
        <taxon>Bacteria</taxon>
        <taxon>Bacillati</taxon>
        <taxon>Actinomycetota</taxon>
        <taxon>Actinomycetes</taxon>
        <taxon>Propionibacteriales</taxon>
        <taxon>Nocardioidaceae</taxon>
        <taxon>Nocardioides</taxon>
    </lineage>
</organism>
<dbReference type="InterPro" id="IPR041694">
    <property type="entry name" value="ADH_N_2"/>
</dbReference>
<dbReference type="Gene3D" id="3.40.50.720">
    <property type="entry name" value="NAD(P)-binding Rossmann-like Domain"/>
    <property type="match status" value="1"/>
</dbReference>
<name>A0ABP8ZFA0_9ACTN</name>
<gene>
    <name evidence="3" type="ORF">GCM10023350_45290</name>
</gene>
<dbReference type="Proteomes" id="UP001499882">
    <property type="component" value="Unassembled WGS sequence"/>
</dbReference>
<evidence type="ECO:0000256" key="1">
    <source>
        <dbReference type="ARBA" id="ARBA00023002"/>
    </source>
</evidence>
<dbReference type="RefSeq" id="WP_345529352.1">
    <property type="nucleotide sequence ID" value="NZ_BAABKN010000030.1"/>
</dbReference>
<dbReference type="EMBL" id="BAABKN010000030">
    <property type="protein sequence ID" value="GAA4754800.1"/>
    <property type="molecule type" value="Genomic_DNA"/>
</dbReference>